<comment type="subcellular location">
    <subcellularLocation>
        <location evidence="1">Cell membrane</location>
        <topology evidence="1">Multi-pass membrane protein</topology>
    </subcellularLocation>
</comment>
<dbReference type="EMBL" id="KC246776">
    <property type="protein sequence ID" value="AHF23842.1"/>
    <property type="molecule type" value="Genomic_DNA"/>
</dbReference>
<feature type="transmembrane region" description="Helical" evidence="7">
    <location>
        <begin position="354"/>
        <end position="384"/>
    </location>
</feature>
<dbReference type="GO" id="GO:0005886">
    <property type="term" value="C:plasma membrane"/>
    <property type="evidence" value="ECO:0007669"/>
    <property type="project" value="UniProtKB-SubCell"/>
</dbReference>
<dbReference type="PANTHER" id="PTHR42925:SF2">
    <property type="entry name" value="NA+ DRIVEN MULTIDRUG EFFLUX PUMP"/>
    <property type="match status" value="1"/>
</dbReference>
<dbReference type="Pfam" id="PF01554">
    <property type="entry name" value="MatE"/>
    <property type="match status" value="2"/>
</dbReference>
<sequence length="428" mass="47490">MGQTEVGAVGLCAQFSSLMFSTYWGFVGGGMLFFSQYWGAKDDDGINRSYGLTWTCMMTVGMLFGVMAVCFPETVMRLYTDKEAIRQVGVEYLQIAGFGYPLMVFSMAMAALLRCTGRVRIPLWGSVAGVLTNIFMNWVLIFGNLGMPAMGVRGAATATVVAQAVNCTVILVAARKSRHPYLLAIRRHFRWSKKFVRTYFRKCFPILCNEVLIGVGNMVINIVLGRQPEEAIAALAVFRTIEGLVIGFFAGFSNASSVLVGTEVGAGRLDRAFGRAWRLVYLCQGIIALLGAVLICLHTPILNVMGMKGESFRLAFGMMLIYLSLGIIRMGNWTQNDTFRAAGDATYGTVLEIVFMWVMLLPLVCVSGLVLKWPTLVVFAFCYADEPIRYVLMQVHLFRGKWIKPVTPKGQSARHVWKPNLKIIDEED</sequence>
<accession>W0FM46</accession>
<dbReference type="InterPro" id="IPR002528">
    <property type="entry name" value="MATE_fam"/>
</dbReference>
<feature type="transmembrane region" description="Helical" evidence="7">
    <location>
        <begin position="279"/>
        <end position="302"/>
    </location>
</feature>
<evidence type="ECO:0000256" key="7">
    <source>
        <dbReference type="SAM" id="Phobius"/>
    </source>
</evidence>
<feature type="transmembrane region" description="Helical" evidence="7">
    <location>
        <begin position="123"/>
        <end position="143"/>
    </location>
</feature>
<protein>
    <submittedName>
        <fullName evidence="8">Putative efflux protein, MATE family</fullName>
    </submittedName>
</protein>
<evidence type="ECO:0000256" key="2">
    <source>
        <dbReference type="ARBA" id="ARBA00022448"/>
    </source>
</evidence>
<dbReference type="PANTHER" id="PTHR42925">
    <property type="entry name" value="MULTIDRUG AND TOXIN EFFLUX PROTEIN MATE FAMILY"/>
    <property type="match status" value="1"/>
</dbReference>
<dbReference type="GO" id="GO:0015297">
    <property type="term" value="F:antiporter activity"/>
    <property type="evidence" value="ECO:0007669"/>
    <property type="project" value="InterPro"/>
</dbReference>
<keyword evidence="2" id="KW-0813">Transport</keyword>
<evidence type="ECO:0000256" key="6">
    <source>
        <dbReference type="ARBA" id="ARBA00023136"/>
    </source>
</evidence>
<feature type="transmembrane region" description="Helical" evidence="7">
    <location>
        <begin position="314"/>
        <end position="334"/>
    </location>
</feature>
<evidence type="ECO:0000256" key="4">
    <source>
        <dbReference type="ARBA" id="ARBA00022692"/>
    </source>
</evidence>
<dbReference type="AlphaFoldDB" id="W0FM46"/>
<feature type="transmembrane region" description="Helical" evidence="7">
    <location>
        <begin position="51"/>
        <end position="71"/>
    </location>
</feature>
<feature type="transmembrane region" description="Helical" evidence="7">
    <location>
        <begin position="92"/>
        <end position="111"/>
    </location>
</feature>
<keyword evidence="6 7" id="KW-0472">Membrane</keyword>
<reference evidence="8" key="1">
    <citation type="journal article" date="2013" name="PLoS ONE">
        <title>Metagenomic insights into the carbohydrate-active enzymes carried by the microorganisms adhering to solid digesta in the rumen of cows.</title>
        <authorList>
            <person name="Wang L."/>
            <person name="Hatem A."/>
            <person name="Catalyurek U.V."/>
            <person name="Morrison M."/>
            <person name="Yu Z."/>
        </authorList>
    </citation>
    <scope>NUCLEOTIDE SEQUENCE</scope>
</reference>
<evidence type="ECO:0000256" key="3">
    <source>
        <dbReference type="ARBA" id="ARBA00022475"/>
    </source>
</evidence>
<keyword evidence="5 7" id="KW-1133">Transmembrane helix</keyword>
<keyword evidence="4 7" id="KW-0812">Transmembrane</keyword>
<dbReference type="InterPro" id="IPR048279">
    <property type="entry name" value="MdtK-like"/>
</dbReference>
<feature type="transmembrane region" description="Helical" evidence="7">
    <location>
        <begin position="204"/>
        <end position="224"/>
    </location>
</feature>
<keyword evidence="3" id="KW-1003">Cell membrane</keyword>
<feature type="transmembrane region" description="Helical" evidence="7">
    <location>
        <begin position="20"/>
        <end position="39"/>
    </location>
</feature>
<dbReference type="InterPro" id="IPR047135">
    <property type="entry name" value="YsiQ"/>
</dbReference>
<name>W0FM46_9BACT</name>
<evidence type="ECO:0000313" key="8">
    <source>
        <dbReference type="EMBL" id="AHF23842.1"/>
    </source>
</evidence>
<dbReference type="PIRSF" id="PIRSF006603">
    <property type="entry name" value="DinF"/>
    <property type="match status" value="1"/>
</dbReference>
<evidence type="ECO:0000256" key="5">
    <source>
        <dbReference type="ARBA" id="ARBA00022989"/>
    </source>
</evidence>
<organism evidence="8">
    <name type="scientific">uncultured bacterium Contig1767</name>
    <dbReference type="NCBI Taxonomy" id="1393509"/>
    <lineage>
        <taxon>Bacteria</taxon>
        <taxon>environmental samples</taxon>
    </lineage>
</organism>
<proteinExistence type="predicted"/>
<dbReference type="NCBIfam" id="TIGR00797">
    <property type="entry name" value="matE"/>
    <property type="match status" value="1"/>
</dbReference>
<evidence type="ECO:0000256" key="1">
    <source>
        <dbReference type="ARBA" id="ARBA00004651"/>
    </source>
</evidence>
<dbReference type="GO" id="GO:0042910">
    <property type="term" value="F:xenobiotic transmembrane transporter activity"/>
    <property type="evidence" value="ECO:0007669"/>
    <property type="project" value="InterPro"/>
</dbReference>
<feature type="transmembrane region" description="Helical" evidence="7">
    <location>
        <begin position="155"/>
        <end position="174"/>
    </location>
</feature>